<name>A0A2H4P895_9CAUD</name>
<evidence type="ECO:0000313" key="3">
    <source>
        <dbReference type="EMBL" id="ATW58446.1"/>
    </source>
</evidence>
<organism evidence="3 4">
    <name type="scientific">Corynebacterium phage C3PO</name>
    <dbReference type="NCBI Taxonomy" id="2047868"/>
    <lineage>
        <taxon>Viruses</taxon>
        <taxon>Duplodnaviria</taxon>
        <taxon>Heunggongvirae</taxon>
        <taxon>Uroviricota</taxon>
        <taxon>Caudoviricetes</taxon>
        <taxon>Zierdtviridae</taxon>
        <taxon>Toshachvirinae</taxon>
        <taxon>Ceetrepovirus</taxon>
        <taxon>Ceetrepovirus C3PO</taxon>
        <taxon>Corynebacterium virus C3PO</taxon>
    </lineage>
</organism>
<dbReference type="Proteomes" id="UP000241822">
    <property type="component" value="Segment"/>
</dbReference>
<evidence type="ECO:0000313" key="4">
    <source>
        <dbReference type="Proteomes" id="UP000241822"/>
    </source>
</evidence>
<dbReference type="OrthoDB" id="11591at10239"/>
<sequence>MAKVNRDFLEPSVAVSIARRELAEFEANDPSSLAGYLPSLEVDDIEYEIEVGGSDGMITAANWRMFNGNTTSEKWGEGAKSRGRLMPLSRNFTLDEETRLRMRNDASSAIERESAKLVRRATRAIALQINYQRANAIANGKVEIKGSGGLRQEVDFGRRADFSTVAPTLFSDPTADPLGQIEAYADLYEEENGFRPEQVMMSSEIRRIISTHPVVVRGATGNPDKPRASVAELQALFDQYDLPTIVNLPTNKVKVDNLDTGETEVKSLFEKDSLLFTPRAGDPLAPEASIFGRTMWGRTLSGDTENFGLANESLPGIVAAVIEEGWPSHLEVIADAIAMPVVFNPNYTLKAKVL</sequence>
<dbReference type="GO" id="GO:0019028">
    <property type="term" value="C:viral capsid"/>
    <property type="evidence" value="ECO:0007669"/>
    <property type="project" value="UniProtKB-KW"/>
</dbReference>
<accession>A0A2H4P895</accession>
<keyword evidence="1" id="KW-0946">Virion</keyword>
<dbReference type="Pfam" id="PF03864">
    <property type="entry name" value="Phage_cap_E"/>
    <property type="match status" value="1"/>
</dbReference>
<reference evidence="3 4" key="1">
    <citation type="submission" date="2017-10" db="EMBL/GenBank/DDBJ databases">
        <authorList>
            <person name="Almansoob K.M."/>
            <person name="Barra A."/>
            <person name="Canlas S.M."/>
            <person name="Chawla N."/>
            <person name="Johnson B.N."/>
            <person name="Kuhl M.D."/>
            <person name="Lin J.Y."/>
            <person name="Patel D.V."/>
            <person name="Reddy A.G."/>
            <person name="Sobol L."/>
            <person name="Solorzano-Papili D."/>
            <person name="Monti D.L."/>
            <person name="Stoner T.H."/>
            <person name="Garlena R.A."/>
            <person name="Russell D.A."/>
            <person name="Pope W.H."/>
            <person name="Jacobs-Sera D."/>
            <person name="Hatfull G.F."/>
        </authorList>
    </citation>
    <scope>NUCLEOTIDE SEQUENCE [LARGE SCALE GENOMIC DNA]</scope>
</reference>
<gene>
    <name evidence="3" type="ORF">SEA_C3PO_17</name>
</gene>
<dbReference type="EMBL" id="MG198776">
    <property type="protein sequence ID" value="ATW58446.1"/>
    <property type="molecule type" value="Genomic_DNA"/>
</dbReference>
<dbReference type="Gene3D" id="3.90.1690.10">
    <property type="entry name" value="phage-related protein like domain"/>
    <property type="match status" value="1"/>
</dbReference>
<protein>
    <submittedName>
        <fullName evidence="3">Major capsid protein</fullName>
    </submittedName>
</protein>
<keyword evidence="2" id="KW-1035">Host cytoplasm</keyword>
<evidence type="ECO:0000256" key="2">
    <source>
        <dbReference type="ARBA" id="ARBA00023200"/>
    </source>
</evidence>
<dbReference type="InterPro" id="IPR005564">
    <property type="entry name" value="Major_capsid_GpE"/>
</dbReference>
<dbReference type="InterPro" id="IPR053738">
    <property type="entry name" value="Lambda_capsid_assembly"/>
</dbReference>
<keyword evidence="4" id="KW-1185">Reference proteome</keyword>
<evidence type="ECO:0000256" key="1">
    <source>
        <dbReference type="ARBA" id="ARBA00022561"/>
    </source>
</evidence>
<keyword evidence="1" id="KW-0167">Capsid protein</keyword>
<proteinExistence type="predicted"/>